<reference evidence="1 2" key="1">
    <citation type="journal article" date="2022" name="bioRxiv">
        <title>The genome of the oomycete Peronosclerospora sorghi, a cosmopolitan pathogen of maize and sorghum, is inflated with dispersed pseudogenes.</title>
        <authorList>
            <person name="Fletcher K."/>
            <person name="Martin F."/>
            <person name="Isakeit T."/>
            <person name="Cavanaugh K."/>
            <person name="Magill C."/>
            <person name="Michelmore R."/>
        </authorList>
    </citation>
    <scope>NUCLEOTIDE SEQUENCE [LARGE SCALE GENOMIC DNA]</scope>
    <source>
        <strain evidence="1">P6</strain>
    </source>
</reference>
<evidence type="ECO:0000313" key="1">
    <source>
        <dbReference type="EMBL" id="KAI9914484.1"/>
    </source>
</evidence>
<keyword evidence="2" id="KW-1185">Reference proteome</keyword>
<evidence type="ECO:0000313" key="2">
    <source>
        <dbReference type="Proteomes" id="UP001163321"/>
    </source>
</evidence>
<protein>
    <submittedName>
        <fullName evidence="1">Uncharacterized protein</fullName>
    </submittedName>
</protein>
<sequence length="66" mass="7849">MMKKRTPVHEHSVRRLGDRHDSNDHVHCPRRLTTYQSSHQDEVYRGDLYNVSCGQVTSLRYHKSEI</sequence>
<dbReference type="Proteomes" id="UP001163321">
    <property type="component" value="Chromosome 3"/>
</dbReference>
<name>A0ACC0W6U4_9STRA</name>
<gene>
    <name evidence="1" type="ORF">PsorP6_007820</name>
</gene>
<dbReference type="EMBL" id="CM047582">
    <property type="protein sequence ID" value="KAI9914484.1"/>
    <property type="molecule type" value="Genomic_DNA"/>
</dbReference>
<comment type="caution">
    <text evidence="1">The sequence shown here is derived from an EMBL/GenBank/DDBJ whole genome shotgun (WGS) entry which is preliminary data.</text>
</comment>
<organism evidence="1 2">
    <name type="scientific">Peronosclerospora sorghi</name>
    <dbReference type="NCBI Taxonomy" id="230839"/>
    <lineage>
        <taxon>Eukaryota</taxon>
        <taxon>Sar</taxon>
        <taxon>Stramenopiles</taxon>
        <taxon>Oomycota</taxon>
        <taxon>Peronosporomycetes</taxon>
        <taxon>Peronosporales</taxon>
        <taxon>Peronosporaceae</taxon>
        <taxon>Peronosclerospora</taxon>
    </lineage>
</organism>
<proteinExistence type="predicted"/>
<accession>A0ACC0W6U4</accession>